<name>A0A1Y1MW38_PHOPY</name>
<keyword evidence="1" id="KW-0479">Metal-binding</keyword>
<feature type="domain" description="CCHC-type" evidence="3">
    <location>
        <begin position="264"/>
        <end position="278"/>
    </location>
</feature>
<feature type="region of interest" description="Disordered" evidence="2">
    <location>
        <begin position="371"/>
        <end position="393"/>
    </location>
</feature>
<sequence>MEKLDPRYFICRATPPTLDVDNVDWTQWKEDWETFKGHSGINRLLEADYTKPPSDEVTTAMRAAKRTITVDALKTTFTPSTAKVVRNLPLTQAERQDATTIICGLEEYLEAGTNKRVYRKEFQARIRTEDETCDAYMIALKDMARKCKFTQEADPESERILDQVVAGINDREITEKLLQLPNTATLDDALKLARNIMASRRNAEAIIARPTTDTPMASRLRQNTRVPPKEQIDKNKRGTCGKCGHGKDKPWHQTKGCPAAKATCRHCNKKGHYDRCCPTFPDAGGRPRPTAQTNAITDTSEDEGALSSIVSEINTATLKNPLDPLEKLGTETVTIAHWKGISSRRVSCLADTGSNTTCVPLQDLSRLGLTTSDLTHTKPPPQSPRQADGQPNNLRTVGIFRARVSWAPSNRETIADVYVIDGLAQPMLSRQVCRELQIFVSPHRPTINNTQ</sequence>
<accession>A0A1Y1MW38</accession>
<dbReference type="AlphaFoldDB" id="A0A1Y1MW38"/>
<dbReference type="InterPro" id="IPR001878">
    <property type="entry name" value="Znf_CCHC"/>
</dbReference>
<dbReference type="GO" id="GO:0003676">
    <property type="term" value="F:nucleic acid binding"/>
    <property type="evidence" value="ECO:0007669"/>
    <property type="project" value="InterPro"/>
</dbReference>
<keyword evidence="1" id="KW-0862">Zinc</keyword>
<evidence type="ECO:0000313" key="4">
    <source>
        <dbReference type="EMBL" id="JAV87587.1"/>
    </source>
</evidence>
<proteinExistence type="predicted"/>
<protein>
    <recommendedName>
        <fullName evidence="3">CCHC-type domain-containing protein</fullName>
    </recommendedName>
</protein>
<dbReference type="PANTHER" id="PTHR33198:SF21">
    <property type="entry name" value="RETROTRANSPOSON GAG DOMAIN-CONTAINING PROTEIN"/>
    <property type="match status" value="1"/>
</dbReference>
<dbReference type="PROSITE" id="PS50158">
    <property type="entry name" value="ZF_CCHC"/>
    <property type="match status" value="1"/>
</dbReference>
<evidence type="ECO:0000256" key="1">
    <source>
        <dbReference type="PROSITE-ProRule" id="PRU00047"/>
    </source>
</evidence>
<dbReference type="CDD" id="cd00303">
    <property type="entry name" value="retropepsin_like"/>
    <property type="match status" value="1"/>
</dbReference>
<dbReference type="EMBL" id="GEZM01025099">
    <property type="protein sequence ID" value="JAV87587.1"/>
    <property type="molecule type" value="Transcribed_RNA"/>
</dbReference>
<evidence type="ECO:0000256" key="2">
    <source>
        <dbReference type="SAM" id="MobiDB-lite"/>
    </source>
</evidence>
<dbReference type="PANTHER" id="PTHR33198">
    <property type="entry name" value="ANK_REP_REGION DOMAIN-CONTAINING PROTEIN-RELATED"/>
    <property type="match status" value="1"/>
</dbReference>
<reference evidence="4" key="1">
    <citation type="journal article" date="2016" name="Sci. Rep.">
        <title>Molecular characterization of firefly nuptial gifts: a multi-omics approach sheds light on postcopulatory sexual selection.</title>
        <authorList>
            <person name="Al-Wathiqui N."/>
            <person name="Fallon T.R."/>
            <person name="South A."/>
            <person name="Weng J.K."/>
            <person name="Lewis S.M."/>
        </authorList>
    </citation>
    <scope>NUCLEOTIDE SEQUENCE</scope>
</reference>
<evidence type="ECO:0000259" key="3">
    <source>
        <dbReference type="PROSITE" id="PS50158"/>
    </source>
</evidence>
<dbReference type="GO" id="GO:0008270">
    <property type="term" value="F:zinc ion binding"/>
    <property type="evidence" value="ECO:0007669"/>
    <property type="project" value="UniProtKB-KW"/>
</dbReference>
<organism evidence="4">
    <name type="scientific">Photinus pyralis</name>
    <name type="common">Common eastern firefly</name>
    <name type="synonym">Lampyris pyralis</name>
    <dbReference type="NCBI Taxonomy" id="7054"/>
    <lineage>
        <taxon>Eukaryota</taxon>
        <taxon>Metazoa</taxon>
        <taxon>Ecdysozoa</taxon>
        <taxon>Arthropoda</taxon>
        <taxon>Hexapoda</taxon>
        <taxon>Insecta</taxon>
        <taxon>Pterygota</taxon>
        <taxon>Neoptera</taxon>
        <taxon>Endopterygota</taxon>
        <taxon>Coleoptera</taxon>
        <taxon>Polyphaga</taxon>
        <taxon>Elateriformia</taxon>
        <taxon>Elateroidea</taxon>
        <taxon>Lampyridae</taxon>
        <taxon>Lampyrinae</taxon>
        <taxon>Photinus</taxon>
    </lineage>
</organism>
<keyword evidence="1" id="KW-0863">Zinc-finger</keyword>